<dbReference type="CDD" id="cd07937">
    <property type="entry name" value="DRE_TIM_PC_TC_5S"/>
    <property type="match status" value="1"/>
</dbReference>
<dbReference type="Pfam" id="PF02436">
    <property type="entry name" value="PYC_OADA"/>
    <property type="match status" value="1"/>
</dbReference>
<dbReference type="AlphaFoldDB" id="A0A1M6LK07"/>
<organism evidence="2 3">
    <name type="scientific">Dethiosulfatibacter aminovorans DSM 17477</name>
    <dbReference type="NCBI Taxonomy" id="1121476"/>
    <lineage>
        <taxon>Bacteria</taxon>
        <taxon>Bacillati</taxon>
        <taxon>Bacillota</taxon>
        <taxon>Tissierellia</taxon>
        <taxon>Dethiosulfatibacter</taxon>
    </lineage>
</organism>
<dbReference type="SUPFAM" id="SSF89000">
    <property type="entry name" value="post-HMGL domain-like"/>
    <property type="match status" value="1"/>
</dbReference>
<protein>
    <submittedName>
        <fullName evidence="2">Oxaloacetate decarboxylase, alpha subunit</fullName>
    </submittedName>
</protein>
<proteinExistence type="predicted"/>
<evidence type="ECO:0000313" key="2">
    <source>
        <dbReference type="EMBL" id="SHJ71510.1"/>
    </source>
</evidence>
<dbReference type="EMBL" id="FQZL01000032">
    <property type="protein sequence ID" value="SHJ71510.1"/>
    <property type="molecule type" value="Genomic_DNA"/>
</dbReference>
<gene>
    <name evidence="2" type="ORF">SAMN02745751_03206</name>
</gene>
<dbReference type="InterPro" id="IPR000891">
    <property type="entry name" value="PYR_CT"/>
</dbReference>
<dbReference type="Proteomes" id="UP000184052">
    <property type="component" value="Unassembled WGS sequence"/>
</dbReference>
<name>A0A1M6LK07_9FIRM</name>
<dbReference type="PROSITE" id="PS50991">
    <property type="entry name" value="PYR_CT"/>
    <property type="match status" value="1"/>
</dbReference>
<dbReference type="STRING" id="1121476.SAMN02745751_03206"/>
<feature type="domain" description="Pyruvate carboxyltransferase" evidence="1">
    <location>
        <begin position="2"/>
        <end position="263"/>
    </location>
</feature>
<sequence>MVNFTETTFRDGQQSLIAARLKLEEILPVAEVMDKIGFKSMEVWGGATFDVCLRYLDEDPWERLRKIKQALPNTPTQMLLRGRNLLGYKPYPTEVVKMFIEKSAENGMDIFRIFDALNDVGNMEESIEIAKGTGKHVQGAILYTKSPVHDINHYVKTCRRLLELEVDSIALKDPSGIMHPSDAGKILAELVKMAGKTPVQFHAHCTSYMAAMCYQKAIEVGVETIDCAIAPFAGGPSQPPLEAMVESLKGTDYSHRLNMDAVREANVMLTELKRKRTINIDRYQMDASVLEHQIPGGMISNLVYQLESMGMADRFDEVMKEVPAVRKDLGYPVLATPTSQIVGSQAVLNVINNERYKVLFKEVKNYLLGLYGKPEGEISKELLEKMDAFDSKDIEIKEIDIKAKKREIGNLYECEEDLLSYIIYPEQSLKYFKYRNTEKYKVDLDMVKDGIGYPL</sequence>
<evidence type="ECO:0000259" key="1">
    <source>
        <dbReference type="PROSITE" id="PS50991"/>
    </source>
</evidence>
<dbReference type="InterPro" id="IPR003379">
    <property type="entry name" value="Carboxylase_cons_dom"/>
</dbReference>
<keyword evidence="3" id="KW-1185">Reference proteome</keyword>
<evidence type="ECO:0000313" key="3">
    <source>
        <dbReference type="Proteomes" id="UP000184052"/>
    </source>
</evidence>
<dbReference type="PANTHER" id="PTHR43778">
    <property type="entry name" value="PYRUVATE CARBOXYLASE"/>
    <property type="match status" value="1"/>
</dbReference>
<dbReference type="GO" id="GO:0004736">
    <property type="term" value="F:pyruvate carboxylase activity"/>
    <property type="evidence" value="ECO:0007669"/>
    <property type="project" value="TreeGrafter"/>
</dbReference>
<accession>A0A1M6LK07</accession>
<dbReference type="Pfam" id="PF00682">
    <property type="entry name" value="HMGL-like"/>
    <property type="match status" value="1"/>
</dbReference>
<dbReference type="InterPro" id="IPR013785">
    <property type="entry name" value="Aldolase_TIM"/>
</dbReference>
<dbReference type="InterPro" id="IPR055268">
    <property type="entry name" value="PCB-like"/>
</dbReference>
<dbReference type="GO" id="GO:0005737">
    <property type="term" value="C:cytoplasm"/>
    <property type="evidence" value="ECO:0007669"/>
    <property type="project" value="TreeGrafter"/>
</dbReference>
<reference evidence="2 3" key="1">
    <citation type="submission" date="2016-11" db="EMBL/GenBank/DDBJ databases">
        <authorList>
            <person name="Jaros S."/>
            <person name="Januszkiewicz K."/>
            <person name="Wedrychowicz H."/>
        </authorList>
    </citation>
    <scope>NUCLEOTIDE SEQUENCE [LARGE SCALE GENOMIC DNA]</scope>
    <source>
        <strain evidence="2 3">DSM 17477</strain>
    </source>
</reference>
<dbReference type="SUPFAM" id="SSF51569">
    <property type="entry name" value="Aldolase"/>
    <property type="match status" value="1"/>
</dbReference>
<dbReference type="NCBIfam" id="NF006761">
    <property type="entry name" value="PRK09282.1"/>
    <property type="match status" value="1"/>
</dbReference>
<dbReference type="PANTHER" id="PTHR43778:SF2">
    <property type="entry name" value="PYRUVATE CARBOXYLASE, MITOCHONDRIAL"/>
    <property type="match status" value="1"/>
</dbReference>
<dbReference type="Gene3D" id="3.20.20.70">
    <property type="entry name" value="Aldolase class I"/>
    <property type="match status" value="1"/>
</dbReference>
<dbReference type="GO" id="GO:0006094">
    <property type="term" value="P:gluconeogenesis"/>
    <property type="evidence" value="ECO:0007669"/>
    <property type="project" value="TreeGrafter"/>
</dbReference>